<evidence type="ECO:0000259" key="7">
    <source>
        <dbReference type="Pfam" id="PF25944"/>
    </source>
</evidence>
<gene>
    <name evidence="9" type="ORF">MWN33_06290</name>
</gene>
<dbReference type="InterPro" id="IPR058625">
    <property type="entry name" value="MdtA-like_BSH"/>
</dbReference>
<feature type="domain" description="Multidrug resistance protein MdtA-like C-terminal permuted SH3" evidence="8">
    <location>
        <begin position="346"/>
        <end position="406"/>
    </location>
</feature>
<feature type="coiled-coil region" evidence="3">
    <location>
        <begin position="182"/>
        <end position="209"/>
    </location>
</feature>
<evidence type="ECO:0000256" key="4">
    <source>
        <dbReference type="SAM" id="Phobius"/>
    </source>
</evidence>
<dbReference type="InterPro" id="IPR006143">
    <property type="entry name" value="RND_pump_MFP"/>
</dbReference>
<sequence length="438" mass="46662">MTHEANGTDAATGNLAHAAVGHDSTVAGRPARRGWREAGLALTLAALATGTAVFLAWPSSQALATDPPAEAAAPMAMPVSVAVLKARDTMKWNEFSGRLRAVEVVELRPRVSGAVDKIHFREGALVKQGDLLVSIDPEPFKAALSRAESLREAAAARVELTRSELERGKQLVDNRVVSVRDLDQRTNAFREAEANLRAAEAAVQTAQLDLDYTEVRAPVDGRIGRIEVTVGNLVAAGPASPVLTSLVSVDPIYVNFDADEGAVAEALATLGAHDEALNEIDRIPVEIVTSTTQGNTVRGHLQLVDNQVDAATGTFRLRAVFDNKDSRLVPGQFARVRMGRAKTEPALVINERAVGTDQDKKFVFVVGDDNKAVWRKVTLGPPSEGLRVVTDGLKEGERIVVNGLQRVRPGVLLAPEVVPMETTASADAKDPTTSVAAR</sequence>
<dbReference type="Pfam" id="PF25967">
    <property type="entry name" value="RND-MFP_C"/>
    <property type="match status" value="1"/>
</dbReference>
<comment type="similarity">
    <text evidence="2">Belongs to the membrane fusion protein (MFP) (TC 8.A.1) family.</text>
</comment>
<keyword evidence="4" id="KW-0472">Membrane</keyword>
<reference evidence="10" key="2">
    <citation type="submission" date="2023-07" db="EMBL/GenBank/DDBJ databases">
        <title>Ancylobacter moscoviensis sp. nov., facultatively methylotrophic bacteria from activated sludge and the reclassification of Starkeya novella (Starkey 1934) Kelly et al. 2000 as Ancylobacter novellus comb. nov., Starkeya koreensis Im et al. 2006 as Ancylobacter koreensis comb.nov., Angulomicrobium tetraedrale Vasil'eva et al. 1986 as Ancylobacter tetraedralis comb. nov., Angulomicrobium amanitiforme Fritz et al. 2004 as Ancylobacter amanitiformis comb. nov. and Methylorhabdus multivorans Doronina et al. 1996 as Ancylobacter multivorans comb. nov. and emended description of the genus Ancylobacter.</title>
        <authorList>
            <person name="Doronina N."/>
            <person name="Chemodurova A."/>
            <person name="Grouzdev D."/>
            <person name="Koziaeva V."/>
            <person name="Shi W."/>
            <person name="Wu L."/>
            <person name="Kaparullina E."/>
        </authorList>
    </citation>
    <scope>NUCLEOTIDE SEQUENCE [LARGE SCALE GENOMIC DNA]</scope>
    <source>
        <strain evidence="10">Jip08</strain>
    </source>
</reference>
<organism evidence="9 10">
    <name type="scientific">Ancylobacter koreensis</name>
    <dbReference type="NCBI Taxonomy" id="266121"/>
    <lineage>
        <taxon>Bacteria</taxon>
        <taxon>Pseudomonadati</taxon>
        <taxon>Pseudomonadota</taxon>
        <taxon>Alphaproteobacteria</taxon>
        <taxon>Hyphomicrobiales</taxon>
        <taxon>Xanthobacteraceae</taxon>
        <taxon>Ancylobacter</taxon>
    </lineage>
</organism>
<dbReference type="InterPro" id="IPR058627">
    <property type="entry name" value="MdtA-like_C"/>
</dbReference>
<dbReference type="NCBIfam" id="TIGR01730">
    <property type="entry name" value="RND_mfp"/>
    <property type="match status" value="1"/>
</dbReference>
<evidence type="ECO:0000313" key="10">
    <source>
        <dbReference type="Proteomes" id="UP001202867"/>
    </source>
</evidence>
<keyword evidence="3" id="KW-0175">Coiled coil</keyword>
<evidence type="ECO:0000259" key="6">
    <source>
        <dbReference type="Pfam" id="PF25917"/>
    </source>
</evidence>
<evidence type="ECO:0000256" key="2">
    <source>
        <dbReference type="ARBA" id="ARBA00009477"/>
    </source>
</evidence>
<protein>
    <submittedName>
        <fullName evidence="9">Efflux RND transporter periplasmic adaptor subunit</fullName>
    </submittedName>
</protein>
<feature type="domain" description="Multidrug resistance protein MdtA-like barrel-sandwich hybrid" evidence="6">
    <location>
        <begin position="103"/>
        <end position="244"/>
    </location>
</feature>
<dbReference type="Pfam" id="PF25944">
    <property type="entry name" value="Beta-barrel_RND"/>
    <property type="match status" value="1"/>
</dbReference>
<evidence type="ECO:0000259" key="8">
    <source>
        <dbReference type="Pfam" id="PF25967"/>
    </source>
</evidence>
<keyword evidence="4" id="KW-0812">Transmembrane</keyword>
<dbReference type="PANTHER" id="PTHR30158:SF10">
    <property type="entry name" value="CATION EFFLUX PUMP"/>
    <property type="match status" value="1"/>
</dbReference>
<dbReference type="InterPro" id="IPR058626">
    <property type="entry name" value="MdtA-like_b-barrel"/>
</dbReference>
<reference evidence="9 10" key="1">
    <citation type="submission" date="2022-04" db="EMBL/GenBank/DDBJ databases">
        <authorList>
            <person name="Grouzdev D.S."/>
            <person name="Pantiukh K.S."/>
            <person name="Krutkina M.S."/>
        </authorList>
    </citation>
    <scope>NUCLEOTIDE SEQUENCE [LARGE SCALE GENOMIC DNA]</scope>
    <source>
        <strain evidence="9 10">Jip08</strain>
    </source>
</reference>
<feature type="transmembrane region" description="Helical" evidence="4">
    <location>
        <begin position="38"/>
        <end position="57"/>
    </location>
</feature>
<accession>A0ABT0DK29</accession>
<proteinExistence type="inferred from homology"/>
<keyword evidence="10" id="KW-1185">Reference proteome</keyword>
<dbReference type="EMBL" id="JALKCG010000001">
    <property type="protein sequence ID" value="MCK0207640.1"/>
    <property type="molecule type" value="Genomic_DNA"/>
</dbReference>
<dbReference type="Gene3D" id="1.10.287.470">
    <property type="entry name" value="Helix hairpin bin"/>
    <property type="match status" value="1"/>
</dbReference>
<evidence type="ECO:0000256" key="3">
    <source>
        <dbReference type="SAM" id="Coils"/>
    </source>
</evidence>
<dbReference type="Gene3D" id="2.40.50.100">
    <property type="match status" value="1"/>
</dbReference>
<comment type="subcellular location">
    <subcellularLocation>
        <location evidence="1">Cell envelope</location>
    </subcellularLocation>
</comment>
<evidence type="ECO:0000256" key="1">
    <source>
        <dbReference type="ARBA" id="ARBA00004196"/>
    </source>
</evidence>
<feature type="domain" description="Multidrug resistance protein MdtA-like beta-barrel" evidence="7">
    <location>
        <begin position="251"/>
        <end position="339"/>
    </location>
</feature>
<comment type="caution">
    <text evidence="9">The sequence shown here is derived from an EMBL/GenBank/DDBJ whole genome shotgun (WGS) entry which is preliminary data.</text>
</comment>
<evidence type="ECO:0000259" key="5">
    <source>
        <dbReference type="Pfam" id="PF25876"/>
    </source>
</evidence>
<dbReference type="Gene3D" id="2.40.420.20">
    <property type="match status" value="1"/>
</dbReference>
<keyword evidence="4" id="KW-1133">Transmembrane helix</keyword>
<dbReference type="Gene3D" id="2.40.30.170">
    <property type="match status" value="1"/>
</dbReference>
<dbReference type="PANTHER" id="PTHR30158">
    <property type="entry name" value="ACRA/E-RELATED COMPONENT OF DRUG EFFLUX TRANSPORTER"/>
    <property type="match status" value="1"/>
</dbReference>
<name>A0ABT0DK29_9HYPH</name>
<dbReference type="InterPro" id="IPR058624">
    <property type="entry name" value="MdtA-like_HH"/>
</dbReference>
<dbReference type="Pfam" id="PF25876">
    <property type="entry name" value="HH_MFP_RND"/>
    <property type="match status" value="1"/>
</dbReference>
<dbReference type="Pfam" id="PF25917">
    <property type="entry name" value="BSH_RND"/>
    <property type="match status" value="1"/>
</dbReference>
<dbReference type="SUPFAM" id="SSF111369">
    <property type="entry name" value="HlyD-like secretion proteins"/>
    <property type="match status" value="1"/>
</dbReference>
<evidence type="ECO:0000313" key="9">
    <source>
        <dbReference type="EMBL" id="MCK0207640.1"/>
    </source>
</evidence>
<dbReference type="Proteomes" id="UP001202867">
    <property type="component" value="Unassembled WGS sequence"/>
</dbReference>
<feature type="domain" description="Multidrug resistance protein MdtA-like alpha-helical hairpin" evidence="5">
    <location>
        <begin position="146"/>
        <end position="213"/>
    </location>
</feature>